<dbReference type="PATRIC" id="fig|398512.5.peg.324"/>
<organism evidence="2 3">
    <name type="scientific">Pseudobacteroides cellulosolvens ATCC 35603 = DSM 2933</name>
    <dbReference type="NCBI Taxonomy" id="398512"/>
    <lineage>
        <taxon>Bacteria</taxon>
        <taxon>Bacillati</taxon>
        <taxon>Bacillota</taxon>
        <taxon>Clostridia</taxon>
        <taxon>Eubacteriales</taxon>
        <taxon>Oscillospiraceae</taxon>
        <taxon>Pseudobacteroides</taxon>
    </lineage>
</organism>
<dbReference type="Proteomes" id="UP000036923">
    <property type="component" value="Unassembled WGS sequence"/>
</dbReference>
<name>A0A0L6JH52_9FIRM</name>
<dbReference type="PANTHER" id="PTHR35337">
    <property type="entry name" value="SLR1478 PROTEIN"/>
    <property type="match status" value="1"/>
</dbReference>
<dbReference type="STRING" id="398512.Bccel_0306"/>
<evidence type="ECO:0000256" key="1">
    <source>
        <dbReference type="SAM" id="Phobius"/>
    </source>
</evidence>
<feature type="transmembrane region" description="Helical" evidence="1">
    <location>
        <begin position="211"/>
        <end position="239"/>
    </location>
</feature>
<keyword evidence="1" id="KW-0472">Membrane</keyword>
<reference evidence="3" key="1">
    <citation type="submission" date="2015-07" db="EMBL/GenBank/DDBJ databases">
        <title>Near-Complete Genome Sequence of the Cellulolytic Bacterium Bacteroides (Pseudobacteroides) cellulosolvens ATCC 35603.</title>
        <authorList>
            <person name="Dassa B."/>
            <person name="Utturkar S.M."/>
            <person name="Klingeman D.M."/>
            <person name="Hurt R.A."/>
            <person name="Keller M."/>
            <person name="Xu J."/>
            <person name="Reddy Y.H.K."/>
            <person name="Borovok I."/>
            <person name="Grinberg I.R."/>
            <person name="Lamed R."/>
            <person name="Zhivin O."/>
            <person name="Bayer E.A."/>
            <person name="Brown S.D."/>
        </authorList>
    </citation>
    <scope>NUCLEOTIDE SEQUENCE [LARGE SCALE GENOMIC DNA]</scope>
    <source>
        <strain evidence="3">DSM 2933</strain>
    </source>
</reference>
<dbReference type="RefSeq" id="WP_050752977.1">
    <property type="nucleotide sequence ID" value="NZ_KN050763.1"/>
</dbReference>
<proteinExistence type="predicted"/>
<evidence type="ECO:0000313" key="3">
    <source>
        <dbReference type="Proteomes" id="UP000036923"/>
    </source>
</evidence>
<gene>
    <name evidence="2" type="ORF">Bccel_0306</name>
</gene>
<keyword evidence="1" id="KW-1133">Transmembrane helix</keyword>
<protein>
    <recommendedName>
        <fullName evidence="4">Stage II sporulation protein M</fullName>
    </recommendedName>
</protein>
<dbReference type="EMBL" id="LGTC01000001">
    <property type="protein sequence ID" value="KNY25049.1"/>
    <property type="molecule type" value="Genomic_DNA"/>
</dbReference>
<evidence type="ECO:0000313" key="2">
    <source>
        <dbReference type="EMBL" id="KNY25049.1"/>
    </source>
</evidence>
<keyword evidence="3" id="KW-1185">Reference proteome</keyword>
<dbReference type="PANTHER" id="PTHR35337:SF1">
    <property type="entry name" value="SLR1478 PROTEIN"/>
    <property type="match status" value="1"/>
</dbReference>
<feature type="transmembrane region" description="Helical" evidence="1">
    <location>
        <begin position="294"/>
        <end position="312"/>
    </location>
</feature>
<keyword evidence="1" id="KW-0812">Transmembrane</keyword>
<dbReference type="Pfam" id="PF01944">
    <property type="entry name" value="SpoIIM"/>
    <property type="match status" value="1"/>
</dbReference>
<evidence type="ECO:0008006" key="4">
    <source>
        <dbReference type="Google" id="ProtNLM"/>
    </source>
</evidence>
<dbReference type="InterPro" id="IPR002798">
    <property type="entry name" value="SpoIIM-like"/>
</dbReference>
<comment type="caution">
    <text evidence="2">The sequence shown here is derived from an EMBL/GenBank/DDBJ whole genome shotgun (WGS) entry which is preliminary data.</text>
</comment>
<accession>A0A0L6JH52</accession>
<dbReference type="AlphaFoldDB" id="A0A0L6JH52"/>
<feature type="transmembrane region" description="Helical" evidence="1">
    <location>
        <begin position="175"/>
        <end position="205"/>
    </location>
</feature>
<feature type="transmembrane region" description="Helical" evidence="1">
    <location>
        <begin position="107"/>
        <end position="128"/>
    </location>
</feature>
<dbReference type="OrthoDB" id="9800053at2"/>
<feature type="transmembrane region" description="Helical" evidence="1">
    <location>
        <begin position="260"/>
        <end position="282"/>
    </location>
</feature>
<sequence>MREEKFINDNSYIWSNLESLLDKLKSKKLKSLSKSELDSFITSYRIVCSHLSYSKTFFGESKTTEYLNSLASSAHSHIYSTKSSGFKKIFSFYIKGFPELLKDNTSYMILSTALFMVGVIFSFIITILNSDNAPAFIPPELIEGIKTLKSGRSAWDSATQSASIFTNNIGVGLRAFALGITLGLGTTYILIFNGFILGSAAGLALNYNVFFIFWSLILPHGVLELFCIFVCGAAGLIIGKSIINPGVYSRKDSLIKGGKTAVYLACGTIPLFIVAGIIEGYFTPSEVSVEAKLIFSLLSFILLSLYLALPFIRRKKYN</sequence>
<dbReference type="eggNOG" id="COG1300">
    <property type="taxonomic scope" value="Bacteria"/>
</dbReference>